<evidence type="ECO:0000313" key="2">
    <source>
        <dbReference type="Proteomes" id="UP000053797"/>
    </source>
</evidence>
<accession>A0A0V8GCN7</accession>
<dbReference type="EMBL" id="LNQL01000006">
    <property type="protein sequence ID" value="KSU47930.1"/>
    <property type="molecule type" value="Genomic_DNA"/>
</dbReference>
<dbReference type="SFLD" id="SFLDG01135">
    <property type="entry name" value="C1.5.6:_HAD__Beta-PGM__Phospha"/>
    <property type="match status" value="1"/>
</dbReference>
<reference evidence="1 2" key="1">
    <citation type="journal article" date="2015" name="Int. J. Syst. Evol. Microbiol.">
        <title>Exiguobacterium enclense sp. nov., isolated from sediment.</title>
        <authorList>
            <person name="Dastager S.G."/>
            <person name="Mawlankar R."/>
            <person name="Sonalkar V.V."/>
            <person name="Thorat M.N."/>
            <person name="Mual P."/>
            <person name="Verma A."/>
            <person name="Krishnamurthi S."/>
            <person name="Tang S.K."/>
            <person name="Li W.J."/>
        </authorList>
    </citation>
    <scope>NUCLEOTIDE SEQUENCE [LARGE SCALE GENOMIC DNA]</scope>
    <source>
        <strain evidence="1 2">NIO-1109</strain>
    </source>
</reference>
<dbReference type="Gene3D" id="1.10.150.240">
    <property type="entry name" value="Putative phosphatase, domain 2"/>
    <property type="match status" value="1"/>
</dbReference>
<dbReference type="OrthoDB" id="9807630at2"/>
<dbReference type="SUPFAM" id="SSF56784">
    <property type="entry name" value="HAD-like"/>
    <property type="match status" value="1"/>
</dbReference>
<dbReference type="InterPro" id="IPR036412">
    <property type="entry name" value="HAD-like_sf"/>
</dbReference>
<dbReference type="InterPro" id="IPR023214">
    <property type="entry name" value="HAD_sf"/>
</dbReference>
<dbReference type="PANTHER" id="PTHR43434:SF25">
    <property type="entry name" value="PHOSPHOGLYCOLATE PHOSPHATASE"/>
    <property type="match status" value="1"/>
</dbReference>
<dbReference type="Gene3D" id="3.40.50.1000">
    <property type="entry name" value="HAD superfamily/HAD-like"/>
    <property type="match status" value="1"/>
</dbReference>
<proteinExistence type="predicted"/>
<dbReference type="GeneID" id="90836682"/>
<evidence type="ECO:0008006" key="3">
    <source>
        <dbReference type="Google" id="ProtNLM"/>
    </source>
</evidence>
<dbReference type="PANTHER" id="PTHR43434">
    <property type="entry name" value="PHOSPHOGLYCOLATE PHOSPHATASE"/>
    <property type="match status" value="1"/>
</dbReference>
<dbReference type="Proteomes" id="UP000053797">
    <property type="component" value="Unassembled WGS sequence"/>
</dbReference>
<dbReference type="GO" id="GO:0006281">
    <property type="term" value="P:DNA repair"/>
    <property type="evidence" value="ECO:0007669"/>
    <property type="project" value="TreeGrafter"/>
</dbReference>
<dbReference type="AlphaFoldDB" id="A0A0V8GCN7"/>
<dbReference type="RefSeq" id="WP_058265929.1">
    <property type="nucleotide sequence ID" value="NZ_FMYN01000006.1"/>
</dbReference>
<evidence type="ECO:0000313" key="1">
    <source>
        <dbReference type="EMBL" id="KSU47930.1"/>
    </source>
</evidence>
<gene>
    <name evidence="1" type="ORF">AS033_14830</name>
</gene>
<dbReference type="SFLD" id="SFLDG01129">
    <property type="entry name" value="C1.5:_HAD__Beta-PGM__Phosphata"/>
    <property type="match status" value="1"/>
</dbReference>
<dbReference type="InterPro" id="IPR041492">
    <property type="entry name" value="HAD_2"/>
</dbReference>
<dbReference type="GO" id="GO:0005829">
    <property type="term" value="C:cytosol"/>
    <property type="evidence" value="ECO:0007669"/>
    <property type="project" value="TreeGrafter"/>
</dbReference>
<dbReference type="InterPro" id="IPR023198">
    <property type="entry name" value="PGP-like_dom2"/>
</dbReference>
<sequence length="201" mass="22832">MLKHFIWDFDGTLFDTYPVLVDVFVELLEREGRTVEREQVAELMAISAKTTYDTFDVSEAFILNYKQQKMMIEQEQSEPFLGIRELLEALSTRGATHHIVTHRGTSIHALLAKHGLTHHFQDVLTAPDGFARKPDPEAVTYLVNRHQMARDETIMIGDRELDVLAGHRAGIKTCLISNRPNETVATYTVTSPGRLKELLLT</sequence>
<dbReference type="NCBIfam" id="TIGR01509">
    <property type="entry name" value="HAD-SF-IA-v3"/>
    <property type="match status" value="1"/>
</dbReference>
<dbReference type="SFLD" id="SFLDS00003">
    <property type="entry name" value="Haloacid_Dehalogenase"/>
    <property type="match status" value="1"/>
</dbReference>
<organism evidence="1 2">
    <name type="scientific">Exiguobacterium indicum</name>
    <dbReference type="NCBI Taxonomy" id="296995"/>
    <lineage>
        <taxon>Bacteria</taxon>
        <taxon>Bacillati</taxon>
        <taxon>Bacillota</taxon>
        <taxon>Bacilli</taxon>
        <taxon>Bacillales</taxon>
        <taxon>Bacillales Family XII. Incertae Sedis</taxon>
        <taxon>Exiguobacterium</taxon>
    </lineage>
</organism>
<dbReference type="NCBIfam" id="TIGR01549">
    <property type="entry name" value="HAD-SF-IA-v1"/>
    <property type="match status" value="1"/>
</dbReference>
<dbReference type="GO" id="GO:0008967">
    <property type="term" value="F:phosphoglycolate phosphatase activity"/>
    <property type="evidence" value="ECO:0007669"/>
    <property type="project" value="TreeGrafter"/>
</dbReference>
<protein>
    <recommendedName>
        <fullName evidence="3">Phosphoglycolate phosphatase</fullName>
    </recommendedName>
</protein>
<dbReference type="InterPro" id="IPR006439">
    <property type="entry name" value="HAD-SF_hydro_IA"/>
</dbReference>
<comment type="caution">
    <text evidence="1">The sequence shown here is derived from an EMBL/GenBank/DDBJ whole genome shotgun (WGS) entry which is preliminary data.</text>
</comment>
<dbReference type="Pfam" id="PF13419">
    <property type="entry name" value="HAD_2"/>
    <property type="match status" value="1"/>
</dbReference>
<dbReference type="InterPro" id="IPR050155">
    <property type="entry name" value="HAD-like_hydrolase_sf"/>
</dbReference>
<name>A0A0V8GCN7_9BACL</name>